<accession>A0AAD7ZUI1</accession>
<reference evidence="2" key="1">
    <citation type="journal article" date="2023" name="IScience">
        <title>Live-bearing cockroach genome reveals convergent evolutionary mechanisms linked to viviparity in insects and beyond.</title>
        <authorList>
            <person name="Fouks B."/>
            <person name="Harrison M.C."/>
            <person name="Mikhailova A.A."/>
            <person name="Marchal E."/>
            <person name="English S."/>
            <person name="Carruthers M."/>
            <person name="Jennings E.C."/>
            <person name="Chiamaka E.L."/>
            <person name="Frigard R.A."/>
            <person name="Pippel M."/>
            <person name="Attardo G.M."/>
            <person name="Benoit J.B."/>
            <person name="Bornberg-Bauer E."/>
            <person name="Tobe S.S."/>
        </authorList>
    </citation>
    <scope>NUCLEOTIDE SEQUENCE</scope>
    <source>
        <strain evidence="2">Stay&amp;Tobe</strain>
    </source>
</reference>
<evidence type="ECO:0000313" key="2">
    <source>
        <dbReference type="EMBL" id="KAJ9586893.1"/>
    </source>
</evidence>
<keyword evidence="3" id="KW-1185">Reference proteome</keyword>
<feature type="compositionally biased region" description="Polar residues" evidence="1">
    <location>
        <begin position="252"/>
        <end position="267"/>
    </location>
</feature>
<gene>
    <name evidence="2" type="ORF">L9F63_019511</name>
</gene>
<sequence>TQLTVSTYDSRCHKACRSIGCYRRGQKFPCAFCVHLLSSHHNRKCTAISPKTIHFIFFKRGCIVKHECRTMALPLKNKYIVLQYNNIKSKMFLYNHLVASVTYSVEHRLLLTIFFFCFDVRTFRICICKTEFVNTLETVWKFPAVRPVCDRRFSYSTDPVIVRSCSLVMLKNLYIHIRCTTERRRNVSLHYVDVIIHDMEHNLDPLEKVMKTLKILVSMRQNILRIRRVILRRLDPVQDQPVASRSRRISSVLRTDNSSSRGRSTGINAARGVNKISNSKANNRISSSSNNSHNNRRVNLLPNNHPSTSPNRLHNTNPNRPLNTSPNRHHNLTHSRLHNLNIRPRPQVIRPHNSPHNILTSNSSRLISHSLTHSLSFQTGRSKRPRRTPTLRTQGIELFSFDSRRRINLKKYFMRKVTIKLGQYPIVNNSEQLNIGEYLIQYKADSRHLSQAVHNTDWLICHEQVEEDKVSKNPLVLPV</sequence>
<dbReference type="Proteomes" id="UP001233999">
    <property type="component" value="Unassembled WGS sequence"/>
</dbReference>
<feature type="non-terminal residue" evidence="2">
    <location>
        <position position="479"/>
    </location>
</feature>
<feature type="non-terminal residue" evidence="2">
    <location>
        <position position="1"/>
    </location>
</feature>
<reference evidence="2" key="2">
    <citation type="submission" date="2023-05" db="EMBL/GenBank/DDBJ databases">
        <authorList>
            <person name="Fouks B."/>
        </authorList>
    </citation>
    <scope>NUCLEOTIDE SEQUENCE</scope>
    <source>
        <strain evidence="2">Stay&amp;Tobe</strain>
        <tissue evidence="2">Testes</tissue>
    </source>
</reference>
<evidence type="ECO:0000313" key="3">
    <source>
        <dbReference type="Proteomes" id="UP001233999"/>
    </source>
</evidence>
<dbReference type="AlphaFoldDB" id="A0AAD7ZUI1"/>
<organism evidence="2 3">
    <name type="scientific">Diploptera punctata</name>
    <name type="common">Pacific beetle cockroach</name>
    <dbReference type="NCBI Taxonomy" id="6984"/>
    <lineage>
        <taxon>Eukaryota</taxon>
        <taxon>Metazoa</taxon>
        <taxon>Ecdysozoa</taxon>
        <taxon>Arthropoda</taxon>
        <taxon>Hexapoda</taxon>
        <taxon>Insecta</taxon>
        <taxon>Pterygota</taxon>
        <taxon>Neoptera</taxon>
        <taxon>Polyneoptera</taxon>
        <taxon>Dictyoptera</taxon>
        <taxon>Blattodea</taxon>
        <taxon>Blaberoidea</taxon>
        <taxon>Blaberidae</taxon>
        <taxon>Diplopterinae</taxon>
        <taxon>Diploptera</taxon>
    </lineage>
</organism>
<dbReference type="EMBL" id="JASPKZ010006827">
    <property type="protein sequence ID" value="KAJ9586893.1"/>
    <property type="molecule type" value="Genomic_DNA"/>
</dbReference>
<feature type="compositionally biased region" description="Polar residues" evidence="1">
    <location>
        <begin position="301"/>
        <end position="326"/>
    </location>
</feature>
<feature type="region of interest" description="Disordered" evidence="1">
    <location>
        <begin position="240"/>
        <end position="332"/>
    </location>
</feature>
<feature type="compositionally biased region" description="Low complexity" evidence="1">
    <location>
        <begin position="274"/>
        <end position="299"/>
    </location>
</feature>
<proteinExistence type="predicted"/>
<protein>
    <submittedName>
        <fullName evidence="2">Uncharacterized protein</fullName>
    </submittedName>
</protein>
<evidence type="ECO:0000256" key="1">
    <source>
        <dbReference type="SAM" id="MobiDB-lite"/>
    </source>
</evidence>
<comment type="caution">
    <text evidence="2">The sequence shown here is derived from an EMBL/GenBank/DDBJ whole genome shotgun (WGS) entry which is preliminary data.</text>
</comment>
<name>A0AAD7ZUI1_DIPPU</name>